<protein>
    <submittedName>
        <fullName evidence="4">GyrI-like domain-containing protein</fullName>
    </submittedName>
</protein>
<keyword evidence="2" id="KW-0732">Signal</keyword>
<accession>A0A937CYL1</accession>
<dbReference type="AlphaFoldDB" id="A0A937CYL1"/>
<comment type="caution">
    <text evidence="4">The sequence shown here is derived from an EMBL/GenBank/DDBJ whole genome shotgun (WGS) entry which is preliminary data.</text>
</comment>
<feature type="chain" id="PRO_5037416026" evidence="2">
    <location>
        <begin position="22"/>
        <end position="250"/>
    </location>
</feature>
<dbReference type="Pfam" id="PF06445">
    <property type="entry name" value="GyrI-like"/>
    <property type="match status" value="1"/>
</dbReference>
<organism evidence="4 5">
    <name type="scientific">Microvirga aerilata</name>
    <dbReference type="NCBI Taxonomy" id="670292"/>
    <lineage>
        <taxon>Bacteria</taxon>
        <taxon>Pseudomonadati</taxon>
        <taxon>Pseudomonadota</taxon>
        <taxon>Alphaproteobacteria</taxon>
        <taxon>Hyphomicrobiales</taxon>
        <taxon>Methylobacteriaceae</taxon>
        <taxon>Microvirga</taxon>
    </lineage>
</organism>
<reference evidence="4" key="1">
    <citation type="submission" date="2021-01" db="EMBL/GenBank/DDBJ databases">
        <title>Microvirga sp.</title>
        <authorList>
            <person name="Kim M.K."/>
        </authorList>
    </citation>
    <scope>NUCLEOTIDE SEQUENCE</scope>
    <source>
        <strain evidence="4">5420S-16</strain>
    </source>
</reference>
<evidence type="ECO:0000256" key="1">
    <source>
        <dbReference type="SAM" id="MobiDB-lite"/>
    </source>
</evidence>
<feature type="domain" description="AraC effector-binding" evidence="3">
    <location>
        <begin position="96"/>
        <end position="249"/>
    </location>
</feature>
<evidence type="ECO:0000313" key="4">
    <source>
        <dbReference type="EMBL" id="MBL0403501.1"/>
    </source>
</evidence>
<feature type="compositionally biased region" description="Low complexity" evidence="1">
    <location>
        <begin position="24"/>
        <end position="48"/>
    </location>
</feature>
<dbReference type="InterPro" id="IPR029442">
    <property type="entry name" value="GyrI-like"/>
</dbReference>
<evidence type="ECO:0000256" key="2">
    <source>
        <dbReference type="SAM" id="SignalP"/>
    </source>
</evidence>
<dbReference type="SUPFAM" id="SSF55136">
    <property type="entry name" value="Probable bacterial effector-binding domain"/>
    <property type="match status" value="1"/>
</dbReference>
<feature type="compositionally biased region" description="Low complexity" evidence="1">
    <location>
        <begin position="61"/>
        <end position="83"/>
    </location>
</feature>
<dbReference type="EMBL" id="JAEQMY010000006">
    <property type="protein sequence ID" value="MBL0403501.1"/>
    <property type="molecule type" value="Genomic_DNA"/>
</dbReference>
<dbReference type="SMART" id="SM00871">
    <property type="entry name" value="AraC_E_bind"/>
    <property type="match status" value="1"/>
</dbReference>
<evidence type="ECO:0000259" key="3">
    <source>
        <dbReference type="SMART" id="SM00871"/>
    </source>
</evidence>
<sequence length="250" mass="26286">MRLRSLPVVLVLALCSGFALAQTPPAAETSPSAPGAGAPAASAPAVAPITPPAAPSPAPAEAPAQPQTPVTAQPAPAAPAQQAGRTTLFPNPSDPTGVEEGVLAAKPTAVLAGTSTWDEAFDNLKTTFTKIEDELKKAGIAPTGRPLTIFVDTDDNGFKYEAMVPIAGAPEGKTELTPQIKFGRTPEGKSFRFVHKDAYDEIDGTYETITAYLDIKEIVAKDAFIEEYVSDFTDSQDTNFEVNIYVQPKE</sequence>
<dbReference type="Proteomes" id="UP000605848">
    <property type="component" value="Unassembled WGS sequence"/>
</dbReference>
<dbReference type="InterPro" id="IPR010499">
    <property type="entry name" value="AraC_E-bd"/>
</dbReference>
<dbReference type="Gene3D" id="3.20.80.10">
    <property type="entry name" value="Regulatory factor, effector binding domain"/>
    <property type="match status" value="1"/>
</dbReference>
<feature type="signal peptide" evidence="2">
    <location>
        <begin position="1"/>
        <end position="21"/>
    </location>
</feature>
<dbReference type="RefSeq" id="WP_202056921.1">
    <property type="nucleotide sequence ID" value="NZ_JAEQMY010000006.1"/>
</dbReference>
<keyword evidence="5" id="KW-1185">Reference proteome</keyword>
<feature type="compositionally biased region" description="Pro residues" evidence="1">
    <location>
        <begin position="49"/>
        <end position="60"/>
    </location>
</feature>
<dbReference type="InterPro" id="IPR011256">
    <property type="entry name" value="Reg_factor_effector_dom_sf"/>
</dbReference>
<feature type="region of interest" description="Disordered" evidence="1">
    <location>
        <begin position="24"/>
        <end position="99"/>
    </location>
</feature>
<gene>
    <name evidence="4" type="ORF">JKG68_05940</name>
</gene>
<name>A0A937CYL1_9HYPH</name>
<proteinExistence type="predicted"/>
<evidence type="ECO:0000313" key="5">
    <source>
        <dbReference type="Proteomes" id="UP000605848"/>
    </source>
</evidence>